<organism evidence="2 3">
    <name type="scientific">Claviceps africana</name>
    <dbReference type="NCBI Taxonomy" id="83212"/>
    <lineage>
        <taxon>Eukaryota</taxon>
        <taxon>Fungi</taxon>
        <taxon>Dikarya</taxon>
        <taxon>Ascomycota</taxon>
        <taxon>Pezizomycotina</taxon>
        <taxon>Sordariomycetes</taxon>
        <taxon>Hypocreomycetidae</taxon>
        <taxon>Hypocreales</taxon>
        <taxon>Clavicipitaceae</taxon>
        <taxon>Claviceps</taxon>
    </lineage>
</organism>
<sequence length="145" mass="16353">MSEIRIIEAFPDPAPKVPNVTESSIRQRRRRWWQIGGEDVSHVSIDVGYETDFGSSSTSSLDESSNKPSRNRGVFVAPEAAEVYRPVQGFEGAHRFDPAAKWTDEEEKNLVRKLNWKIALPACVMFFALQLDRGNISQALSDNML</sequence>
<name>A0A8K0NFU5_9HYPO</name>
<dbReference type="OrthoDB" id="1935484at2759"/>
<comment type="caution">
    <text evidence="2">The sequence shown here is derived from an EMBL/GenBank/DDBJ whole genome shotgun (WGS) entry which is preliminary data.</text>
</comment>
<evidence type="ECO:0000313" key="3">
    <source>
        <dbReference type="Proteomes" id="UP000811619"/>
    </source>
</evidence>
<dbReference type="EMBL" id="SRPY01000622">
    <property type="protein sequence ID" value="KAG5920256.1"/>
    <property type="molecule type" value="Genomic_DNA"/>
</dbReference>
<accession>A0A8K0NFU5</accession>
<keyword evidence="3" id="KW-1185">Reference proteome</keyword>
<gene>
    <name evidence="2" type="ORF">E4U42_006256</name>
</gene>
<reference evidence="2" key="1">
    <citation type="journal article" date="2020" name="bioRxiv">
        <title>Whole genome comparisons of ergot fungi reveals the divergence and evolution of species within the genus Claviceps are the result of varying mechanisms driving genome evolution and host range expansion.</title>
        <authorList>
            <person name="Wyka S.A."/>
            <person name="Mondo S.J."/>
            <person name="Liu M."/>
            <person name="Dettman J."/>
            <person name="Nalam V."/>
            <person name="Broders K.D."/>
        </authorList>
    </citation>
    <scope>NUCLEOTIDE SEQUENCE</scope>
    <source>
        <strain evidence="2">CCC 489</strain>
    </source>
</reference>
<feature type="region of interest" description="Disordered" evidence="1">
    <location>
        <begin position="51"/>
        <end position="72"/>
    </location>
</feature>
<protein>
    <submittedName>
        <fullName evidence="2">Uncharacterized protein</fullName>
    </submittedName>
</protein>
<proteinExistence type="predicted"/>
<feature type="non-terminal residue" evidence="2">
    <location>
        <position position="1"/>
    </location>
</feature>
<dbReference type="AlphaFoldDB" id="A0A8K0NFU5"/>
<evidence type="ECO:0000313" key="2">
    <source>
        <dbReference type="EMBL" id="KAG5920256.1"/>
    </source>
</evidence>
<evidence type="ECO:0000256" key="1">
    <source>
        <dbReference type="SAM" id="MobiDB-lite"/>
    </source>
</evidence>
<dbReference type="Proteomes" id="UP000811619">
    <property type="component" value="Unassembled WGS sequence"/>
</dbReference>